<dbReference type="Pfam" id="PF03501">
    <property type="entry name" value="S10_plectin"/>
    <property type="match status" value="1"/>
</dbReference>
<organism evidence="5">
    <name type="scientific">Equus asinus asinus</name>
    <dbReference type="NCBI Taxonomy" id="83772"/>
    <lineage>
        <taxon>Eukaryota</taxon>
        <taxon>Metazoa</taxon>
        <taxon>Chordata</taxon>
        <taxon>Craniata</taxon>
        <taxon>Vertebrata</taxon>
        <taxon>Euteleostomi</taxon>
        <taxon>Mammalia</taxon>
        <taxon>Eutheria</taxon>
        <taxon>Laurasiatheria</taxon>
        <taxon>Perissodactyla</taxon>
        <taxon>Equidae</taxon>
        <taxon>Equus</taxon>
    </lineage>
</organism>
<dbReference type="Ensembl" id="ENSEAST00005015163.1">
    <property type="protein sequence ID" value="ENSEASP00005013962.1"/>
    <property type="gene ID" value="ENSEASG00005009727.1"/>
</dbReference>
<dbReference type="PANTHER" id="PTHR12146:SF25">
    <property type="entry name" value="PLECTIN_ES10 N-TERMINAL DOMAIN-CONTAINING PROTEIN"/>
    <property type="match status" value="1"/>
</dbReference>
<dbReference type="Gene3D" id="1.10.10.10">
    <property type="entry name" value="Winged helix-like DNA-binding domain superfamily/Winged helix DNA-binding domain"/>
    <property type="match status" value="1"/>
</dbReference>
<evidence type="ECO:0000313" key="5">
    <source>
        <dbReference type="Ensembl" id="ENSEASP00005013962.1"/>
    </source>
</evidence>
<dbReference type="GO" id="GO:0003723">
    <property type="term" value="F:RNA binding"/>
    <property type="evidence" value="ECO:0007669"/>
    <property type="project" value="TreeGrafter"/>
</dbReference>
<evidence type="ECO:0000256" key="2">
    <source>
        <dbReference type="ARBA" id="ARBA00022980"/>
    </source>
</evidence>
<dbReference type="InterPro" id="IPR037447">
    <property type="entry name" value="Ribosomal_eS10"/>
</dbReference>
<dbReference type="InterPro" id="IPR005326">
    <property type="entry name" value="Plectin_eS10_N"/>
</dbReference>
<dbReference type="AlphaFoldDB" id="A0A8C4LPE9"/>
<dbReference type="GO" id="GO:0022627">
    <property type="term" value="C:cytosolic small ribosomal subunit"/>
    <property type="evidence" value="ECO:0007669"/>
    <property type="project" value="TreeGrafter"/>
</dbReference>
<dbReference type="GO" id="GO:0003735">
    <property type="term" value="F:structural constituent of ribosome"/>
    <property type="evidence" value="ECO:0007669"/>
    <property type="project" value="TreeGrafter"/>
</dbReference>
<dbReference type="PANTHER" id="PTHR12146">
    <property type="entry name" value="40S RIBOSOMAL PROTEIN S10"/>
    <property type="match status" value="1"/>
</dbReference>
<comment type="similarity">
    <text evidence="1">Belongs to the eukaryotic ribosomal protein eS10 family.</text>
</comment>
<protein>
    <recommendedName>
        <fullName evidence="4">Plectin/eS10 N-terminal domain-containing protein</fullName>
    </recommendedName>
</protein>
<proteinExistence type="inferred from homology"/>
<sequence>MLMPLDQLRAIYEVLFREGVMVAKKDRRPRSLHPHVPGVTNLQVMRAMASLRARGLVRETFAWRHFYWYLTNEGIAHLRQYLHLPPEIVPASLQRVRRPGLRESRLLGEEGCTEVQVSPGCGVGLPADGDFWPQAFCRPEAAGVLGWGQGRHQEWPGGQGVGIHVAQPDLGLSWFLAGGVTLSELSHPSGPGVVLRGPLGGEGFPLARVAFPKCTPTVVHTPWDRRP</sequence>
<keyword evidence="2" id="KW-0689">Ribosomal protein</keyword>
<evidence type="ECO:0000256" key="3">
    <source>
        <dbReference type="ARBA" id="ARBA00023274"/>
    </source>
</evidence>
<dbReference type="InterPro" id="IPR036388">
    <property type="entry name" value="WH-like_DNA-bd_sf"/>
</dbReference>
<reference evidence="5" key="1">
    <citation type="submission" date="2023-03" db="UniProtKB">
        <authorList>
            <consortium name="Ensembl"/>
        </authorList>
    </citation>
    <scope>IDENTIFICATION</scope>
</reference>
<accession>A0A8C4LPE9</accession>
<evidence type="ECO:0000259" key="4">
    <source>
        <dbReference type="Pfam" id="PF03501"/>
    </source>
</evidence>
<keyword evidence="3" id="KW-0687">Ribonucleoprotein</keyword>
<feature type="domain" description="Plectin/eS10 N-terminal" evidence="4">
    <location>
        <begin position="3"/>
        <end position="95"/>
    </location>
</feature>
<name>A0A8C4LPE9_EQUAS</name>
<dbReference type="FunFam" id="1.10.10.10:FF:000388">
    <property type="entry name" value="plectin isoform X1"/>
    <property type="match status" value="1"/>
</dbReference>
<evidence type="ECO:0000256" key="1">
    <source>
        <dbReference type="ARBA" id="ARBA00007278"/>
    </source>
</evidence>